<dbReference type="Proteomes" id="UP000677228">
    <property type="component" value="Unassembled WGS sequence"/>
</dbReference>
<dbReference type="EMBL" id="CAJOBA010040031">
    <property type="protein sequence ID" value="CAF4087718.1"/>
    <property type="molecule type" value="Genomic_DNA"/>
</dbReference>
<proteinExistence type="predicted"/>
<protein>
    <submittedName>
        <fullName evidence="2">Uncharacterized protein</fullName>
    </submittedName>
</protein>
<feature type="non-terminal residue" evidence="2">
    <location>
        <position position="1"/>
    </location>
</feature>
<keyword evidence="1" id="KW-0472">Membrane</keyword>
<reference evidence="2" key="1">
    <citation type="submission" date="2021-02" db="EMBL/GenBank/DDBJ databases">
        <authorList>
            <person name="Nowell W R."/>
        </authorList>
    </citation>
    <scope>NUCLEOTIDE SEQUENCE</scope>
</reference>
<comment type="caution">
    <text evidence="2">The sequence shown here is derived from an EMBL/GenBank/DDBJ whole genome shotgun (WGS) entry which is preliminary data.</text>
</comment>
<dbReference type="Proteomes" id="UP000682733">
    <property type="component" value="Unassembled WGS sequence"/>
</dbReference>
<accession>A0A8S2EY18</accession>
<keyword evidence="1" id="KW-1133">Transmembrane helix</keyword>
<evidence type="ECO:0000256" key="1">
    <source>
        <dbReference type="SAM" id="Phobius"/>
    </source>
</evidence>
<feature type="transmembrane region" description="Helical" evidence="1">
    <location>
        <begin position="12"/>
        <end position="38"/>
    </location>
</feature>
<gene>
    <name evidence="2" type="ORF">OVA965_LOCUS27723</name>
    <name evidence="3" type="ORF">TMI583_LOCUS28472</name>
</gene>
<keyword evidence="1" id="KW-0812">Transmembrane</keyword>
<sequence length="66" mass="7335">IMWTYGPDLGTLMIVMVIFWAFNSMIYIFVVSITAGLLNSATRGSLTYLHQLPATGCSIDYNTQVI</sequence>
<evidence type="ECO:0000313" key="3">
    <source>
        <dbReference type="EMBL" id="CAF4087718.1"/>
    </source>
</evidence>
<dbReference type="AlphaFoldDB" id="A0A8S2EY18"/>
<evidence type="ECO:0000313" key="4">
    <source>
        <dbReference type="Proteomes" id="UP000677228"/>
    </source>
</evidence>
<evidence type="ECO:0000313" key="2">
    <source>
        <dbReference type="EMBL" id="CAF1282895.1"/>
    </source>
</evidence>
<organism evidence="2 4">
    <name type="scientific">Didymodactylos carnosus</name>
    <dbReference type="NCBI Taxonomy" id="1234261"/>
    <lineage>
        <taxon>Eukaryota</taxon>
        <taxon>Metazoa</taxon>
        <taxon>Spiralia</taxon>
        <taxon>Gnathifera</taxon>
        <taxon>Rotifera</taxon>
        <taxon>Eurotatoria</taxon>
        <taxon>Bdelloidea</taxon>
        <taxon>Philodinida</taxon>
        <taxon>Philodinidae</taxon>
        <taxon>Didymodactylos</taxon>
    </lineage>
</organism>
<dbReference type="EMBL" id="CAJNOK010018466">
    <property type="protein sequence ID" value="CAF1282895.1"/>
    <property type="molecule type" value="Genomic_DNA"/>
</dbReference>
<name>A0A8S2EY18_9BILA</name>